<keyword evidence="1" id="KW-0732">Signal</keyword>
<dbReference type="KEGG" id="ccar:122148714"/>
<evidence type="ECO:0000256" key="1">
    <source>
        <dbReference type="SAM" id="SignalP"/>
    </source>
</evidence>
<sequence length="243" mass="27644">MFRCFNLLLLLFCLVNQSKTPPVGSNSVTRKKADSFRLSCKVDNNEIIYLIRQSKHILVCQNEECVNKTENVQGVCKKGACDIIIKDLSFRDAGKYILRFSSKNDPKEEKRQEEKTYRLHIHDEVSVKIGEELKLDVLLSEADKCQHQNKTSAAWTEVWSRSDGVQSNRLTDTDGNITINNFTARDAGTYRVLDTKGEILFTVTITAERNSVENLEENQRGKLDDTDKQTMEEACDLIDAESA</sequence>
<dbReference type="GeneID" id="122148714"/>
<dbReference type="OrthoDB" id="8933312at2759"/>
<dbReference type="AlphaFoldDB" id="A0A9R0BEB9"/>
<accession>A0A9R0BEB9</accession>
<organism evidence="2">
    <name type="scientific">Cyprinus carpio</name>
    <name type="common">Common carp</name>
    <dbReference type="NCBI Taxonomy" id="7962"/>
    <lineage>
        <taxon>Eukaryota</taxon>
        <taxon>Metazoa</taxon>
        <taxon>Chordata</taxon>
        <taxon>Craniata</taxon>
        <taxon>Vertebrata</taxon>
        <taxon>Euteleostomi</taxon>
        <taxon>Actinopterygii</taxon>
        <taxon>Neopterygii</taxon>
        <taxon>Teleostei</taxon>
        <taxon>Ostariophysi</taxon>
        <taxon>Cypriniformes</taxon>
        <taxon>Cyprinidae</taxon>
        <taxon>Cyprininae</taxon>
        <taxon>Cyprinus</taxon>
    </lineage>
</organism>
<dbReference type="RefSeq" id="XP_042631837.1">
    <property type="nucleotide sequence ID" value="XM_042775903.1"/>
</dbReference>
<reference evidence="2" key="1">
    <citation type="submission" date="2025-08" db="UniProtKB">
        <authorList>
            <consortium name="RefSeq"/>
        </authorList>
    </citation>
    <scope>IDENTIFICATION</scope>
    <source>
        <tissue evidence="2">Muscle</tissue>
    </source>
</reference>
<protein>
    <submittedName>
        <fullName evidence="2">Uncharacterized protein LOC122148714</fullName>
    </submittedName>
</protein>
<dbReference type="Proteomes" id="UP001155660">
    <property type="component" value="Chromosome A19"/>
</dbReference>
<name>A0A9R0BEB9_CYPCA</name>
<feature type="signal peptide" evidence="1">
    <location>
        <begin position="1"/>
        <end position="20"/>
    </location>
</feature>
<evidence type="ECO:0000313" key="2">
    <source>
        <dbReference type="RefSeq" id="XP_042631837.1"/>
    </source>
</evidence>
<gene>
    <name evidence="2" type="primary">LOC122148714</name>
</gene>
<proteinExistence type="predicted"/>
<feature type="chain" id="PRO_5040458050" evidence="1">
    <location>
        <begin position="21"/>
        <end position="243"/>
    </location>
</feature>